<protein>
    <submittedName>
        <fullName evidence="5">Helix-turn-helix domain-containing protein</fullName>
    </submittedName>
</protein>
<dbReference type="InterPro" id="IPR036388">
    <property type="entry name" value="WH-like_DNA-bd_sf"/>
</dbReference>
<dbReference type="InterPro" id="IPR036390">
    <property type="entry name" value="WH_DNA-bd_sf"/>
</dbReference>
<dbReference type="PANTHER" id="PTHR33204:SF37">
    <property type="entry name" value="HTH-TYPE TRANSCRIPTIONAL REGULATOR YODB"/>
    <property type="match status" value="1"/>
</dbReference>
<feature type="domain" description="HTH hxlR-type" evidence="4">
    <location>
        <begin position="1"/>
        <end position="93"/>
    </location>
</feature>
<dbReference type="AlphaFoldDB" id="A0AAE4JVH9"/>
<name>A0AAE4JVH9_9CYAN</name>
<keyword evidence="6" id="KW-1185">Reference proteome</keyword>
<evidence type="ECO:0000256" key="2">
    <source>
        <dbReference type="ARBA" id="ARBA00023125"/>
    </source>
</evidence>
<evidence type="ECO:0000256" key="1">
    <source>
        <dbReference type="ARBA" id="ARBA00023015"/>
    </source>
</evidence>
<dbReference type="CDD" id="cd00090">
    <property type="entry name" value="HTH_ARSR"/>
    <property type="match status" value="1"/>
</dbReference>
<proteinExistence type="predicted"/>
<evidence type="ECO:0000256" key="3">
    <source>
        <dbReference type="ARBA" id="ARBA00023163"/>
    </source>
</evidence>
<accession>A0AAE4JVH9</accession>
<dbReference type="Gene3D" id="1.10.10.10">
    <property type="entry name" value="Winged helix-like DNA-binding domain superfamily/Winged helix DNA-binding domain"/>
    <property type="match status" value="1"/>
</dbReference>
<keyword evidence="3" id="KW-0804">Transcription</keyword>
<dbReference type="EMBL" id="JAVMIP010000002">
    <property type="protein sequence ID" value="MDS3860036.1"/>
    <property type="molecule type" value="Genomic_DNA"/>
</dbReference>
<dbReference type="PROSITE" id="PS51118">
    <property type="entry name" value="HTH_HXLR"/>
    <property type="match status" value="1"/>
</dbReference>
<dbReference type="Proteomes" id="UP001268256">
    <property type="component" value="Unassembled WGS sequence"/>
</dbReference>
<evidence type="ECO:0000259" key="4">
    <source>
        <dbReference type="PROSITE" id="PS51118"/>
    </source>
</evidence>
<reference evidence="6" key="1">
    <citation type="submission" date="2023-07" db="EMBL/GenBank/DDBJ databases">
        <authorList>
            <person name="Luz R."/>
            <person name="Cordeiro R."/>
            <person name="Fonseca A."/>
            <person name="Goncalves V."/>
        </authorList>
    </citation>
    <scope>NUCLEOTIDE SEQUENCE [LARGE SCALE GENOMIC DNA]</scope>
    <source>
        <strain evidence="6">BACA0444</strain>
    </source>
</reference>
<dbReference type="SUPFAM" id="SSF46785">
    <property type="entry name" value="Winged helix' DNA-binding domain"/>
    <property type="match status" value="1"/>
</dbReference>
<organism evidence="5 6">
    <name type="scientific">Pseudocalidococcus azoricus BACA0444</name>
    <dbReference type="NCBI Taxonomy" id="2918990"/>
    <lineage>
        <taxon>Bacteria</taxon>
        <taxon>Bacillati</taxon>
        <taxon>Cyanobacteriota</taxon>
        <taxon>Cyanophyceae</taxon>
        <taxon>Acaryochloridales</taxon>
        <taxon>Thermosynechococcaceae</taxon>
        <taxon>Pseudocalidococcus</taxon>
        <taxon>Pseudocalidococcus azoricus</taxon>
    </lineage>
</organism>
<dbReference type="GO" id="GO:0003677">
    <property type="term" value="F:DNA binding"/>
    <property type="evidence" value="ECO:0007669"/>
    <property type="project" value="UniProtKB-KW"/>
</dbReference>
<comment type="caution">
    <text evidence="5">The sequence shown here is derived from an EMBL/GenBank/DDBJ whole genome shotgun (WGS) entry which is preliminary data.</text>
</comment>
<gene>
    <name evidence="5" type="ORF">RIF25_04360</name>
</gene>
<dbReference type="InterPro" id="IPR011991">
    <property type="entry name" value="ArsR-like_HTH"/>
</dbReference>
<evidence type="ECO:0000313" key="5">
    <source>
        <dbReference type="EMBL" id="MDS3860036.1"/>
    </source>
</evidence>
<evidence type="ECO:0000313" key="6">
    <source>
        <dbReference type="Proteomes" id="UP001268256"/>
    </source>
</evidence>
<sequence>MDVLDSKWSIMILRELFSQSRRTHELQTALVGISTKTLTQTLRKLEAHGLVERTVYAEVPPRVEYSITPKGWQLQPVMFALHQVGSQWLEQDPCVCALIEPAQF</sequence>
<keyword evidence="2" id="KW-0238">DNA-binding</keyword>
<dbReference type="PANTHER" id="PTHR33204">
    <property type="entry name" value="TRANSCRIPTIONAL REGULATOR, MARR FAMILY"/>
    <property type="match status" value="1"/>
</dbReference>
<dbReference type="InterPro" id="IPR002577">
    <property type="entry name" value="HTH_HxlR"/>
</dbReference>
<keyword evidence="1" id="KW-0805">Transcription regulation</keyword>
<dbReference type="Pfam" id="PF01638">
    <property type="entry name" value="HxlR"/>
    <property type="match status" value="1"/>
</dbReference>